<dbReference type="PANTHER" id="PTHR35549">
    <property type="entry name" value="OS04G0584500 PROTEIN"/>
    <property type="match status" value="1"/>
</dbReference>
<dbReference type="Proteomes" id="UP000002051">
    <property type="component" value="Chromosome 4"/>
</dbReference>
<sequence>MTSLRELLTQEGFKQTNKLPKETKEITLTSLPLPLQIYHDKKIIDCFDQKLDEAMIQKGSFSYDLFQTNNERVCTSAEETSNSKSLVSPDSRREGPPLNEVAIRALVSILSDYVERYIKDNFFRKTIFEKCHSYLVRRKNSSESCDNESEILVKMKLSIENIDKLVHDQGTIKELKIKSLRNSIELLTIIAELNSNSLQVATTCGIPNSHLSACAQLYMAIVYKLQKNNRVCARHLMQVFCDAPFFARTYLVPEFWELLFLPHLLHLKIWYAEEIETISDSNESDGVKEKKMKYLTRVYNNKVDIGTIMFALYYKQWLKVGTIEPPLPVVPLPSRH</sequence>
<evidence type="ECO:0000313" key="3">
    <source>
        <dbReference type="EMBL" id="RHN62072.1"/>
    </source>
</evidence>
<reference evidence="2 5" key="1">
    <citation type="journal article" date="2011" name="Nature">
        <title>The Medicago genome provides insight into the evolution of rhizobial symbioses.</title>
        <authorList>
            <person name="Young N.D."/>
            <person name="Debelle F."/>
            <person name="Oldroyd G.E."/>
            <person name="Geurts R."/>
            <person name="Cannon S.B."/>
            <person name="Udvardi M.K."/>
            <person name="Benedito V.A."/>
            <person name="Mayer K.F."/>
            <person name="Gouzy J."/>
            <person name="Schoof H."/>
            <person name="Van de Peer Y."/>
            <person name="Proost S."/>
            <person name="Cook D.R."/>
            <person name="Meyers B.C."/>
            <person name="Spannagl M."/>
            <person name="Cheung F."/>
            <person name="De Mita S."/>
            <person name="Krishnakumar V."/>
            <person name="Gundlach H."/>
            <person name="Zhou S."/>
            <person name="Mudge J."/>
            <person name="Bharti A.K."/>
            <person name="Murray J.D."/>
            <person name="Naoumkina M.A."/>
            <person name="Rosen B."/>
            <person name="Silverstein K.A."/>
            <person name="Tang H."/>
            <person name="Rombauts S."/>
            <person name="Zhao P.X."/>
            <person name="Zhou P."/>
            <person name="Barbe V."/>
            <person name="Bardou P."/>
            <person name="Bechner M."/>
            <person name="Bellec A."/>
            <person name="Berger A."/>
            <person name="Berges H."/>
            <person name="Bidwell S."/>
            <person name="Bisseling T."/>
            <person name="Choisne N."/>
            <person name="Couloux A."/>
            <person name="Denny R."/>
            <person name="Deshpande S."/>
            <person name="Dai X."/>
            <person name="Doyle J.J."/>
            <person name="Dudez A.M."/>
            <person name="Farmer A.D."/>
            <person name="Fouteau S."/>
            <person name="Franken C."/>
            <person name="Gibelin C."/>
            <person name="Gish J."/>
            <person name="Goldstein S."/>
            <person name="Gonzalez A.J."/>
            <person name="Green P.J."/>
            <person name="Hallab A."/>
            <person name="Hartog M."/>
            <person name="Hua A."/>
            <person name="Humphray S.J."/>
            <person name="Jeong D.H."/>
            <person name="Jing Y."/>
            <person name="Jocker A."/>
            <person name="Kenton S.M."/>
            <person name="Kim D.J."/>
            <person name="Klee K."/>
            <person name="Lai H."/>
            <person name="Lang C."/>
            <person name="Lin S."/>
            <person name="Macmil S.L."/>
            <person name="Magdelenat G."/>
            <person name="Matthews L."/>
            <person name="McCorrison J."/>
            <person name="Monaghan E.L."/>
            <person name="Mun J.H."/>
            <person name="Najar F.Z."/>
            <person name="Nicholson C."/>
            <person name="Noirot C."/>
            <person name="O'Bleness M."/>
            <person name="Paule C.R."/>
            <person name="Poulain J."/>
            <person name="Prion F."/>
            <person name="Qin B."/>
            <person name="Qu C."/>
            <person name="Retzel E.F."/>
            <person name="Riddle C."/>
            <person name="Sallet E."/>
            <person name="Samain S."/>
            <person name="Samson N."/>
            <person name="Sanders I."/>
            <person name="Saurat O."/>
            <person name="Scarpelli C."/>
            <person name="Schiex T."/>
            <person name="Segurens B."/>
            <person name="Severin A.J."/>
            <person name="Sherrier D.J."/>
            <person name="Shi R."/>
            <person name="Sims S."/>
            <person name="Singer S.R."/>
            <person name="Sinharoy S."/>
            <person name="Sterck L."/>
            <person name="Viollet A."/>
            <person name="Wang B.B."/>
            <person name="Wang K."/>
            <person name="Wang M."/>
            <person name="Wang X."/>
            <person name="Warfsmann J."/>
            <person name="Weissenbach J."/>
            <person name="White D.D."/>
            <person name="White J.D."/>
            <person name="Wiley G.B."/>
            <person name="Wincker P."/>
            <person name="Xing Y."/>
            <person name="Yang L."/>
            <person name="Yao Z."/>
            <person name="Ying F."/>
            <person name="Zhai J."/>
            <person name="Zhou L."/>
            <person name="Zuber A."/>
            <person name="Denarie J."/>
            <person name="Dixon R.A."/>
            <person name="May G.D."/>
            <person name="Schwartz D.C."/>
            <person name="Rogers J."/>
            <person name="Quetier F."/>
            <person name="Town C.D."/>
            <person name="Roe B.A."/>
        </authorList>
    </citation>
    <scope>NUCLEOTIDE SEQUENCE [LARGE SCALE GENOMIC DNA]</scope>
    <source>
        <strain evidence="2">A17</strain>
        <strain evidence="4 5">cv. Jemalong A17</strain>
    </source>
</reference>
<dbReference type="PANTHER" id="PTHR35549:SF3">
    <property type="entry name" value="E3 UBIQUITIN-PROTEIN LIGASE LIN"/>
    <property type="match status" value="1"/>
</dbReference>
<dbReference type="Proteomes" id="UP000265566">
    <property type="component" value="Chromosome 4"/>
</dbReference>
<evidence type="ECO:0000313" key="4">
    <source>
        <dbReference type="EnsemblPlants" id="AES90054"/>
    </source>
</evidence>
<dbReference type="EMBL" id="PSQE01000004">
    <property type="protein sequence ID" value="RHN62072.1"/>
    <property type="molecule type" value="Genomic_DNA"/>
</dbReference>
<reference evidence="3" key="4">
    <citation type="journal article" date="2018" name="Nat. Plants">
        <title>Whole-genome landscape of Medicago truncatula symbiotic genes.</title>
        <authorList>
            <person name="Pecrix Y."/>
            <person name="Gamas P."/>
            <person name="Carrere S."/>
        </authorList>
    </citation>
    <scope>NUCLEOTIDE SEQUENCE</scope>
    <source>
        <tissue evidence="3">Leaves</tissue>
    </source>
</reference>
<dbReference type="eggNOG" id="ENOG502QUWY">
    <property type="taxonomic scope" value="Eukaryota"/>
</dbReference>
<reference evidence="2 5" key="2">
    <citation type="journal article" date="2014" name="BMC Genomics">
        <title>An improved genome release (version Mt4.0) for the model legume Medicago truncatula.</title>
        <authorList>
            <person name="Tang H."/>
            <person name="Krishnakumar V."/>
            <person name="Bidwell S."/>
            <person name="Rosen B."/>
            <person name="Chan A."/>
            <person name="Zhou S."/>
            <person name="Gentzbittel L."/>
            <person name="Childs K.L."/>
            <person name="Yandell M."/>
            <person name="Gundlach H."/>
            <person name="Mayer K.F."/>
            <person name="Schwartz D.C."/>
            <person name="Town C.D."/>
        </authorList>
    </citation>
    <scope>GENOME REANNOTATION</scope>
    <source>
        <strain evidence="4 5">cv. Jemalong A17</strain>
    </source>
</reference>
<dbReference type="HOGENOM" id="CLU_835086_0_0_1"/>
<dbReference type="OMA" id="HHERENS"/>
<evidence type="ECO:0000313" key="5">
    <source>
        <dbReference type="Proteomes" id="UP000002051"/>
    </source>
</evidence>
<protein>
    <submittedName>
        <fullName evidence="2">E3 ubiquitin-protein ligase LIN-like protein, putative</fullName>
    </submittedName>
</protein>
<name>G7JIR4_MEDTR</name>
<keyword evidence="5" id="KW-1185">Reference proteome</keyword>
<dbReference type="PaxDb" id="3880-AES90054"/>
<dbReference type="STRING" id="3880.G7JIR4"/>
<organism evidence="2 5">
    <name type="scientific">Medicago truncatula</name>
    <name type="common">Barrel medic</name>
    <name type="synonym">Medicago tribuloides</name>
    <dbReference type="NCBI Taxonomy" id="3880"/>
    <lineage>
        <taxon>Eukaryota</taxon>
        <taxon>Viridiplantae</taxon>
        <taxon>Streptophyta</taxon>
        <taxon>Embryophyta</taxon>
        <taxon>Tracheophyta</taxon>
        <taxon>Spermatophyta</taxon>
        <taxon>Magnoliopsida</taxon>
        <taxon>eudicotyledons</taxon>
        <taxon>Gunneridae</taxon>
        <taxon>Pentapetalae</taxon>
        <taxon>rosids</taxon>
        <taxon>fabids</taxon>
        <taxon>Fabales</taxon>
        <taxon>Fabaceae</taxon>
        <taxon>Papilionoideae</taxon>
        <taxon>50 kb inversion clade</taxon>
        <taxon>NPAAA clade</taxon>
        <taxon>Hologalegina</taxon>
        <taxon>IRL clade</taxon>
        <taxon>Trifolieae</taxon>
        <taxon>Medicago</taxon>
    </lineage>
</organism>
<dbReference type="InterPro" id="IPR056512">
    <property type="entry name" value="LIN_N"/>
</dbReference>
<feature type="domain" description="Putative E3 ubiquitin-protein ligase LIN N-terminal" evidence="1">
    <location>
        <begin position="101"/>
        <end position="334"/>
    </location>
</feature>
<dbReference type="Gramene" id="rna24603">
    <property type="protein sequence ID" value="RHN62072.1"/>
    <property type="gene ID" value="gene24603"/>
</dbReference>
<accession>G7JIR4</accession>
<proteinExistence type="predicted"/>
<evidence type="ECO:0000259" key="1">
    <source>
        <dbReference type="Pfam" id="PF23568"/>
    </source>
</evidence>
<gene>
    <name evidence="2" type="ordered locus">MTR_4g083620</name>
    <name evidence="3" type="ORF">MtrunA17_Chr4g0043451</name>
</gene>
<dbReference type="AlphaFoldDB" id="G7JIR4"/>
<evidence type="ECO:0000313" key="2">
    <source>
        <dbReference type="EMBL" id="AES90054.1"/>
    </source>
</evidence>
<reference evidence="4" key="3">
    <citation type="submission" date="2015-04" db="UniProtKB">
        <authorList>
            <consortium name="EnsemblPlants"/>
        </authorList>
    </citation>
    <scope>IDENTIFICATION</scope>
    <source>
        <strain evidence="4">cv. Jemalong A17</strain>
    </source>
</reference>
<dbReference type="EMBL" id="CM001220">
    <property type="protein sequence ID" value="AES90054.1"/>
    <property type="molecule type" value="Genomic_DNA"/>
</dbReference>
<dbReference type="EnsemblPlants" id="AES90054">
    <property type="protein sequence ID" value="AES90054"/>
    <property type="gene ID" value="MTR_4g083620"/>
</dbReference>
<dbReference type="Pfam" id="PF23568">
    <property type="entry name" value="ARM_LIN"/>
    <property type="match status" value="1"/>
</dbReference>